<dbReference type="OrthoDB" id="34166at2"/>
<dbReference type="InterPro" id="IPR016084">
    <property type="entry name" value="Haem_Oase-like_multi-hlx"/>
</dbReference>
<gene>
    <name evidence="11" type="primary">tenA</name>
    <name evidence="11" type="ORF">CKF48_20480</name>
</gene>
<organism evidence="11 12">
    <name type="scientific">Cytobacillus kochii</name>
    <dbReference type="NCBI Taxonomy" id="859143"/>
    <lineage>
        <taxon>Bacteria</taxon>
        <taxon>Bacillati</taxon>
        <taxon>Bacillota</taxon>
        <taxon>Bacilli</taxon>
        <taxon>Bacillales</taxon>
        <taxon>Bacillaceae</taxon>
        <taxon>Cytobacillus</taxon>
    </lineage>
</organism>
<evidence type="ECO:0000256" key="7">
    <source>
        <dbReference type="ARBA" id="ARBA00022977"/>
    </source>
</evidence>
<comment type="function">
    <text evidence="9">Catalyzes an amino-pyrimidine hydrolysis reaction at the C5' of the pyrimidine moiety of thiamine compounds, a reaction that is part of a thiamine salvage pathway.</text>
</comment>
<dbReference type="PANTHER" id="PTHR43198:SF2">
    <property type="entry name" value="SI:CH1073-67J19.1-RELATED"/>
    <property type="match status" value="1"/>
</dbReference>
<reference evidence="11 12" key="1">
    <citation type="submission" date="2017-08" db="EMBL/GenBank/DDBJ databases">
        <title>Complete Genome Sequence of Bacillus kochii Oregon-R-modENCODE STRAIN BDGP4, isolated from Drosophila melanogaster gut.</title>
        <authorList>
            <person name="Wan K.H."/>
            <person name="Yu C."/>
            <person name="Park S."/>
            <person name="Hammonds A.S."/>
            <person name="Booth B.W."/>
            <person name="Celniker S.E."/>
        </authorList>
    </citation>
    <scope>NUCLEOTIDE SEQUENCE [LARGE SCALE GENOMIC DNA]</scope>
    <source>
        <strain evidence="11 12">BDGP4</strain>
    </source>
</reference>
<dbReference type="NCBIfam" id="TIGR04306">
    <property type="entry name" value="salvage_TenA"/>
    <property type="match status" value="1"/>
</dbReference>
<dbReference type="PANTHER" id="PTHR43198">
    <property type="entry name" value="BIFUNCTIONAL TH2 PROTEIN"/>
    <property type="match status" value="1"/>
</dbReference>
<dbReference type="CDD" id="cd19364">
    <property type="entry name" value="TenA_C_BsTenA-like"/>
    <property type="match status" value="1"/>
</dbReference>
<keyword evidence="12" id="KW-1185">Reference proteome</keyword>
<dbReference type="EMBL" id="CP022983">
    <property type="protein sequence ID" value="ASV70106.1"/>
    <property type="molecule type" value="Genomic_DNA"/>
</dbReference>
<evidence type="ECO:0000313" key="12">
    <source>
        <dbReference type="Proteomes" id="UP000215137"/>
    </source>
</evidence>
<evidence type="ECO:0000256" key="4">
    <source>
        <dbReference type="ARBA" id="ARBA00011881"/>
    </source>
</evidence>
<evidence type="ECO:0000256" key="8">
    <source>
        <dbReference type="ARBA" id="ARBA00048337"/>
    </source>
</evidence>
<dbReference type="Pfam" id="PF03070">
    <property type="entry name" value="TENA_THI-4"/>
    <property type="match status" value="1"/>
</dbReference>
<protein>
    <recommendedName>
        <fullName evidence="6 9">Aminopyrimidine aminohydrolase</fullName>
        <ecNumber evidence="5 9">3.5.99.2</ecNumber>
    </recommendedName>
</protein>
<dbReference type="RefSeq" id="WP_095373668.1">
    <property type="nucleotide sequence ID" value="NZ_CP022983.1"/>
</dbReference>
<feature type="domain" description="Thiaminase-2/PQQC" evidence="10">
    <location>
        <begin position="13"/>
        <end position="218"/>
    </location>
</feature>
<evidence type="ECO:0000313" key="11">
    <source>
        <dbReference type="EMBL" id="ASV70106.1"/>
    </source>
</evidence>
<comment type="subunit">
    <text evidence="4">Homotetramer.</text>
</comment>
<accession>A0A248TPH9</accession>
<dbReference type="AlphaFoldDB" id="A0A248TPH9"/>
<dbReference type="Proteomes" id="UP000215137">
    <property type="component" value="Chromosome"/>
</dbReference>
<dbReference type="UniPathway" id="UPA00060"/>
<dbReference type="GO" id="GO:0005829">
    <property type="term" value="C:cytosol"/>
    <property type="evidence" value="ECO:0007669"/>
    <property type="project" value="TreeGrafter"/>
</dbReference>
<dbReference type="GO" id="GO:0009228">
    <property type="term" value="P:thiamine biosynthetic process"/>
    <property type="evidence" value="ECO:0007669"/>
    <property type="project" value="UniProtKB-KW"/>
</dbReference>
<evidence type="ECO:0000256" key="1">
    <source>
        <dbReference type="ARBA" id="ARBA00001881"/>
    </source>
</evidence>
<dbReference type="GO" id="GO:0050334">
    <property type="term" value="F:thiaminase activity"/>
    <property type="evidence" value="ECO:0007669"/>
    <property type="project" value="UniProtKB-EC"/>
</dbReference>
<comment type="catalytic activity">
    <reaction evidence="8 9">
        <text>thiamine + H2O = 5-(2-hydroxyethyl)-4-methylthiazole + 4-amino-5-hydroxymethyl-2-methylpyrimidine + H(+)</text>
        <dbReference type="Rhea" id="RHEA:17509"/>
        <dbReference type="ChEBI" id="CHEBI:15377"/>
        <dbReference type="ChEBI" id="CHEBI:15378"/>
        <dbReference type="ChEBI" id="CHEBI:16892"/>
        <dbReference type="ChEBI" id="CHEBI:17957"/>
        <dbReference type="ChEBI" id="CHEBI:18385"/>
        <dbReference type="EC" id="3.5.99.2"/>
    </reaction>
</comment>
<keyword evidence="7 9" id="KW-0784">Thiamine biosynthesis</keyword>
<evidence type="ECO:0000256" key="6">
    <source>
        <dbReference type="ARBA" id="ARBA00013647"/>
    </source>
</evidence>
<proteinExistence type="inferred from homology"/>
<evidence type="ECO:0000256" key="3">
    <source>
        <dbReference type="ARBA" id="ARBA00010264"/>
    </source>
</evidence>
<evidence type="ECO:0000256" key="9">
    <source>
        <dbReference type="RuleBase" id="RU363093"/>
    </source>
</evidence>
<dbReference type="KEGG" id="bko:CKF48_20480"/>
<dbReference type="SUPFAM" id="SSF48613">
    <property type="entry name" value="Heme oxygenase-like"/>
    <property type="match status" value="1"/>
</dbReference>
<evidence type="ECO:0000259" key="10">
    <source>
        <dbReference type="Pfam" id="PF03070"/>
    </source>
</evidence>
<dbReference type="InterPro" id="IPR004305">
    <property type="entry name" value="Thiaminase-2/PQQC"/>
</dbReference>
<dbReference type="Gene3D" id="1.20.910.10">
    <property type="entry name" value="Heme oxygenase-like"/>
    <property type="match status" value="1"/>
</dbReference>
<dbReference type="InterPro" id="IPR050967">
    <property type="entry name" value="Thiamine_Salvage_TenA"/>
</dbReference>
<comment type="catalytic activity">
    <reaction evidence="1 9">
        <text>4-amino-5-aminomethyl-2-methylpyrimidine + H2O = 4-amino-5-hydroxymethyl-2-methylpyrimidine + NH4(+)</text>
        <dbReference type="Rhea" id="RHEA:31799"/>
        <dbReference type="ChEBI" id="CHEBI:15377"/>
        <dbReference type="ChEBI" id="CHEBI:16892"/>
        <dbReference type="ChEBI" id="CHEBI:28938"/>
        <dbReference type="ChEBI" id="CHEBI:63416"/>
        <dbReference type="EC" id="3.5.99.2"/>
    </reaction>
</comment>
<dbReference type="GeneID" id="97216447"/>
<name>A0A248TPH9_9BACI</name>
<comment type="similarity">
    <text evidence="3 9">Belongs to the TenA family.</text>
</comment>
<dbReference type="InterPro" id="IPR027574">
    <property type="entry name" value="Thiaminase_II"/>
</dbReference>
<sequence length="229" mass="26732">MTTKETFTQSLRKEVHDIWEANFEHPFVKGIAKGDLPIECFRFYVLQDSYYLSHFARVQAIAASKAENLYMTSRMASHAQGTYEAELGLHNKFMEVLKVSEEELNQFRPAPTAYAYTSHLYRVAETGTVGEVIASLLPCYWIYYDIGQSFKGAKPKEEIYRTWIDTYGGEWFVKLVLEQIHHLDRLAEIASETEKEKMKMAFTISCQYELAFWEMAYTQEKWLSDKTYA</sequence>
<comment type="pathway">
    <text evidence="2 9">Cofactor biosynthesis; thiamine diphosphate biosynthesis.</text>
</comment>
<keyword evidence="9" id="KW-0378">Hydrolase</keyword>
<dbReference type="GO" id="GO:0009229">
    <property type="term" value="P:thiamine diphosphate biosynthetic process"/>
    <property type="evidence" value="ECO:0007669"/>
    <property type="project" value="UniProtKB-UniPathway"/>
</dbReference>
<evidence type="ECO:0000256" key="5">
    <source>
        <dbReference type="ARBA" id="ARBA00012684"/>
    </source>
</evidence>
<dbReference type="EC" id="3.5.99.2" evidence="5 9"/>
<evidence type="ECO:0000256" key="2">
    <source>
        <dbReference type="ARBA" id="ARBA00004948"/>
    </source>
</evidence>